<name>A0A2T0U4I1_9SPHI</name>
<feature type="signal peptide" evidence="2">
    <location>
        <begin position="1"/>
        <end position="20"/>
    </location>
</feature>
<sequence>MKALLTSIVAYAMCSSLAYAQPDESREFIYLYSDSIIYAKHIDLERNFTGSLYLWADSKRIHPEQVKFFNNNRGFFANVKDFDLVGRTHFSERIRQGKINLYEAKTIDWDSYDDLGGYRQPAVVESKNYYNKGYGSLRKANYVNLSIDLADNPQSMAFLAKYRSTKRTQVAMYVAAGLSFISGFALMLSEGKEESWGPNNRPDFSSKNSSFSRLVPGLVLSGVGMGLAGGGYLMGPSRTRHLKQAVDAYND</sequence>
<dbReference type="Proteomes" id="UP000238034">
    <property type="component" value="Unassembled WGS sequence"/>
</dbReference>
<evidence type="ECO:0000256" key="2">
    <source>
        <dbReference type="SAM" id="SignalP"/>
    </source>
</evidence>
<accession>A0A2T0U4I1</accession>
<dbReference type="RefSeq" id="WP_146133119.1">
    <property type="nucleotide sequence ID" value="NZ_PVTH01000005.1"/>
</dbReference>
<gene>
    <name evidence="3" type="ORF">B0I27_105263</name>
</gene>
<feature type="chain" id="PRO_5015510498" evidence="2">
    <location>
        <begin position="21"/>
        <end position="251"/>
    </location>
</feature>
<reference evidence="3 4" key="1">
    <citation type="submission" date="2018-03" db="EMBL/GenBank/DDBJ databases">
        <title>Genomic Encyclopedia of Type Strains, Phase III (KMG-III): the genomes of soil and plant-associated and newly described type strains.</title>
        <authorList>
            <person name="Whitman W."/>
        </authorList>
    </citation>
    <scope>NUCLEOTIDE SEQUENCE [LARGE SCALE GENOMIC DNA]</scope>
    <source>
        <strain evidence="3 4">CGMCC 1.9313</strain>
    </source>
</reference>
<feature type="transmembrane region" description="Helical" evidence="1">
    <location>
        <begin position="210"/>
        <end position="234"/>
    </location>
</feature>
<keyword evidence="1" id="KW-0812">Transmembrane</keyword>
<evidence type="ECO:0000256" key="1">
    <source>
        <dbReference type="SAM" id="Phobius"/>
    </source>
</evidence>
<keyword evidence="2" id="KW-0732">Signal</keyword>
<protein>
    <submittedName>
        <fullName evidence="3">Uncharacterized protein</fullName>
    </submittedName>
</protein>
<comment type="caution">
    <text evidence="3">The sequence shown here is derived from an EMBL/GenBank/DDBJ whole genome shotgun (WGS) entry which is preliminary data.</text>
</comment>
<organism evidence="3 4">
    <name type="scientific">Arcticibacter pallidicorallinus</name>
    <dbReference type="NCBI Taxonomy" id="1259464"/>
    <lineage>
        <taxon>Bacteria</taxon>
        <taxon>Pseudomonadati</taxon>
        <taxon>Bacteroidota</taxon>
        <taxon>Sphingobacteriia</taxon>
        <taxon>Sphingobacteriales</taxon>
        <taxon>Sphingobacteriaceae</taxon>
        <taxon>Arcticibacter</taxon>
    </lineage>
</organism>
<keyword evidence="1" id="KW-1133">Transmembrane helix</keyword>
<evidence type="ECO:0000313" key="3">
    <source>
        <dbReference type="EMBL" id="PRY52794.1"/>
    </source>
</evidence>
<feature type="transmembrane region" description="Helical" evidence="1">
    <location>
        <begin position="170"/>
        <end position="189"/>
    </location>
</feature>
<proteinExistence type="predicted"/>
<keyword evidence="1" id="KW-0472">Membrane</keyword>
<dbReference type="OrthoDB" id="791508at2"/>
<keyword evidence="4" id="KW-1185">Reference proteome</keyword>
<evidence type="ECO:0000313" key="4">
    <source>
        <dbReference type="Proteomes" id="UP000238034"/>
    </source>
</evidence>
<dbReference type="AlphaFoldDB" id="A0A2T0U4I1"/>
<dbReference type="EMBL" id="PVTH01000005">
    <property type="protein sequence ID" value="PRY52794.1"/>
    <property type="molecule type" value="Genomic_DNA"/>
</dbReference>